<evidence type="ECO:0000256" key="12">
    <source>
        <dbReference type="RuleBase" id="RU004504"/>
    </source>
</evidence>
<evidence type="ECO:0000256" key="7">
    <source>
        <dbReference type="ARBA" id="ARBA00022723"/>
    </source>
</evidence>
<dbReference type="GO" id="GO:0031071">
    <property type="term" value="F:cysteine desulfurase activity"/>
    <property type="evidence" value="ECO:0007669"/>
    <property type="project" value="UniProtKB-EC"/>
</dbReference>
<dbReference type="Gene3D" id="1.10.260.50">
    <property type="match status" value="1"/>
</dbReference>
<dbReference type="GO" id="GO:0046872">
    <property type="term" value="F:metal ion binding"/>
    <property type="evidence" value="ECO:0007669"/>
    <property type="project" value="UniProtKB-KW"/>
</dbReference>
<comment type="cofactor">
    <cofactor evidence="1 12">
        <name>pyridoxal 5'-phosphate</name>
        <dbReference type="ChEBI" id="CHEBI:597326"/>
    </cofactor>
</comment>
<organism evidence="14 15">
    <name type="scientific">Azospirillum palustre</name>
    <dbReference type="NCBI Taxonomy" id="2044885"/>
    <lineage>
        <taxon>Bacteria</taxon>
        <taxon>Pseudomonadati</taxon>
        <taxon>Pseudomonadota</taxon>
        <taxon>Alphaproteobacteria</taxon>
        <taxon>Rhodospirillales</taxon>
        <taxon>Azospirillaceae</taxon>
        <taxon>Azospirillum</taxon>
    </lineage>
</organism>
<comment type="similarity">
    <text evidence="3">Belongs to the class-V pyridoxal-phosphate-dependent aminotransferase family. NifS/IscS subfamily.</text>
</comment>
<dbReference type="SUPFAM" id="SSF53383">
    <property type="entry name" value="PLP-dependent transferases"/>
    <property type="match status" value="1"/>
</dbReference>
<dbReference type="PANTHER" id="PTHR11601">
    <property type="entry name" value="CYSTEINE DESULFURYLASE FAMILY MEMBER"/>
    <property type="match status" value="1"/>
</dbReference>
<dbReference type="OrthoDB" id="9808002at2"/>
<dbReference type="InterPro" id="IPR020578">
    <property type="entry name" value="Aminotrans_V_PyrdxlP_BS"/>
</dbReference>
<dbReference type="InterPro" id="IPR000192">
    <property type="entry name" value="Aminotrans_V_dom"/>
</dbReference>
<sequence>MTSPPVAPSVAPFRRTGVYLDHNATAPLKPEVRAAMGQAMDLVGNPSSVHAFGRSARRAVEEARAAVAALVGVKPAQVLFTGSGTEANNFALRGFPGRRTLTSAIEHESVLAAQPGAGRFGVDRDGVADLDELERRLAAAAHQALVSLMLVNNETGVIQPVADAARIAHAHGALIHCDAVQAAGRMPLSLRDLGVDLMTLSAHKLGGPTGVGALILAEGLEPDALIRGGGQERRKRAGTENLLGIVGFGAAARLALDGLAEATDLASLRDRLEREALAAIPRARAMGAGAARVANTSCLMLAGLPGETQVMTLDLAGVAVSAGSACSSGKVKPSHVLAAMGEDDRSAASAIRVSLGWTSDDETVDRFLTAWTAMARRSAPADG</sequence>
<protein>
    <recommendedName>
        <fullName evidence="5">Cysteine desulfurase</fullName>
        <ecNumber evidence="4">2.8.1.7</ecNumber>
    </recommendedName>
</protein>
<evidence type="ECO:0000256" key="11">
    <source>
        <dbReference type="ARBA" id="ARBA00050776"/>
    </source>
</evidence>
<evidence type="ECO:0000259" key="13">
    <source>
        <dbReference type="Pfam" id="PF00266"/>
    </source>
</evidence>
<dbReference type="Gene3D" id="3.40.640.10">
    <property type="entry name" value="Type I PLP-dependent aspartate aminotransferase-like (Major domain)"/>
    <property type="match status" value="1"/>
</dbReference>
<dbReference type="InterPro" id="IPR015422">
    <property type="entry name" value="PyrdxlP-dep_Trfase_small"/>
</dbReference>
<dbReference type="AlphaFoldDB" id="A0A2B8AWP0"/>
<evidence type="ECO:0000256" key="5">
    <source>
        <dbReference type="ARBA" id="ARBA00013558"/>
    </source>
</evidence>
<evidence type="ECO:0000256" key="3">
    <source>
        <dbReference type="ARBA" id="ARBA00006490"/>
    </source>
</evidence>
<name>A0A2B8AWP0_9PROT</name>
<keyword evidence="7" id="KW-0479">Metal-binding</keyword>
<dbReference type="GO" id="GO:0051536">
    <property type="term" value="F:iron-sulfur cluster binding"/>
    <property type="evidence" value="ECO:0007669"/>
    <property type="project" value="UniProtKB-KW"/>
</dbReference>
<gene>
    <name evidence="14" type="ORF">CRT60_26090</name>
</gene>
<evidence type="ECO:0000256" key="8">
    <source>
        <dbReference type="ARBA" id="ARBA00022898"/>
    </source>
</evidence>
<accession>A0A2B8AWP0</accession>
<feature type="domain" description="Aminotransferase class V" evidence="13">
    <location>
        <begin position="18"/>
        <end position="367"/>
    </location>
</feature>
<evidence type="ECO:0000256" key="9">
    <source>
        <dbReference type="ARBA" id="ARBA00023004"/>
    </source>
</evidence>
<dbReference type="EMBL" id="PDKW01000043">
    <property type="protein sequence ID" value="PGH53364.1"/>
    <property type="molecule type" value="Genomic_DNA"/>
</dbReference>
<dbReference type="EC" id="2.8.1.7" evidence="4"/>
<comment type="caution">
    <text evidence="14">The sequence shown here is derived from an EMBL/GenBank/DDBJ whole genome shotgun (WGS) entry which is preliminary data.</text>
</comment>
<dbReference type="InterPro" id="IPR015424">
    <property type="entry name" value="PyrdxlP-dep_Trfase"/>
</dbReference>
<dbReference type="RefSeq" id="WP_098739442.1">
    <property type="nucleotide sequence ID" value="NZ_PDKW01000043.1"/>
</dbReference>
<evidence type="ECO:0000256" key="1">
    <source>
        <dbReference type="ARBA" id="ARBA00001933"/>
    </source>
</evidence>
<keyword evidence="10" id="KW-0411">Iron-sulfur</keyword>
<dbReference type="PROSITE" id="PS00595">
    <property type="entry name" value="AA_TRANSFER_CLASS_5"/>
    <property type="match status" value="1"/>
</dbReference>
<comment type="function">
    <text evidence="2">Catalyzes the removal of elemental sulfur atoms from cysteine to produce alanine. Seems to participate in the biosynthesis of the nitrogenase metalloclusters by providing the inorganic sulfur required for the Fe-S core formation.</text>
</comment>
<comment type="catalytic activity">
    <reaction evidence="11">
        <text>(sulfur carrier)-H + L-cysteine = (sulfur carrier)-SH + L-alanine</text>
        <dbReference type="Rhea" id="RHEA:43892"/>
        <dbReference type="Rhea" id="RHEA-COMP:14737"/>
        <dbReference type="Rhea" id="RHEA-COMP:14739"/>
        <dbReference type="ChEBI" id="CHEBI:29917"/>
        <dbReference type="ChEBI" id="CHEBI:35235"/>
        <dbReference type="ChEBI" id="CHEBI:57972"/>
        <dbReference type="ChEBI" id="CHEBI:64428"/>
        <dbReference type="EC" id="2.8.1.7"/>
    </reaction>
</comment>
<dbReference type="Proteomes" id="UP000225379">
    <property type="component" value="Unassembled WGS sequence"/>
</dbReference>
<dbReference type="InterPro" id="IPR015421">
    <property type="entry name" value="PyrdxlP-dep_Trfase_major"/>
</dbReference>
<dbReference type="Gene3D" id="3.90.1150.10">
    <property type="entry name" value="Aspartate Aminotransferase, domain 1"/>
    <property type="match status" value="1"/>
</dbReference>
<evidence type="ECO:0000256" key="10">
    <source>
        <dbReference type="ARBA" id="ARBA00023014"/>
    </source>
</evidence>
<keyword evidence="15" id="KW-1185">Reference proteome</keyword>
<reference evidence="15" key="1">
    <citation type="submission" date="2017-10" db="EMBL/GenBank/DDBJ databases">
        <authorList>
            <person name="Kravchenko I.K."/>
            <person name="Grouzdev D.S."/>
        </authorList>
    </citation>
    <scope>NUCLEOTIDE SEQUENCE [LARGE SCALE GENOMIC DNA]</scope>
    <source>
        <strain evidence="15">B2</strain>
    </source>
</reference>
<proteinExistence type="inferred from homology"/>
<dbReference type="PANTHER" id="PTHR11601:SF34">
    <property type="entry name" value="CYSTEINE DESULFURASE"/>
    <property type="match status" value="1"/>
</dbReference>
<evidence type="ECO:0000256" key="6">
    <source>
        <dbReference type="ARBA" id="ARBA00022679"/>
    </source>
</evidence>
<keyword evidence="9" id="KW-0408">Iron</keyword>
<evidence type="ECO:0000256" key="4">
    <source>
        <dbReference type="ARBA" id="ARBA00012239"/>
    </source>
</evidence>
<keyword evidence="8" id="KW-0663">Pyridoxal phosphate</keyword>
<dbReference type="PIRSF" id="PIRSF005572">
    <property type="entry name" value="NifS"/>
    <property type="match status" value="1"/>
</dbReference>
<keyword evidence="6" id="KW-0808">Transferase</keyword>
<dbReference type="Pfam" id="PF00266">
    <property type="entry name" value="Aminotran_5"/>
    <property type="match status" value="1"/>
</dbReference>
<evidence type="ECO:0000313" key="15">
    <source>
        <dbReference type="Proteomes" id="UP000225379"/>
    </source>
</evidence>
<evidence type="ECO:0000256" key="2">
    <source>
        <dbReference type="ARBA" id="ARBA00003120"/>
    </source>
</evidence>
<evidence type="ECO:0000313" key="14">
    <source>
        <dbReference type="EMBL" id="PGH53364.1"/>
    </source>
</evidence>
<dbReference type="InterPro" id="IPR016454">
    <property type="entry name" value="Cysteine_dSase"/>
</dbReference>